<feature type="region of interest" description="Disordered" evidence="1">
    <location>
        <begin position="173"/>
        <end position="193"/>
    </location>
</feature>
<reference evidence="2 3" key="1">
    <citation type="submission" date="2020-02" db="EMBL/GenBank/DDBJ databases">
        <authorList>
            <person name="Ferguson B K."/>
        </authorList>
    </citation>
    <scope>NUCLEOTIDE SEQUENCE [LARGE SCALE GENOMIC DNA]</scope>
</reference>
<evidence type="ECO:0000256" key="1">
    <source>
        <dbReference type="SAM" id="MobiDB-lite"/>
    </source>
</evidence>
<dbReference type="Proteomes" id="UP000479000">
    <property type="component" value="Unassembled WGS sequence"/>
</dbReference>
<dbReference type="AlphaFoldDB" id="A0A6H5GMD5"/>
<feature type="compositionally biased region" description="Low complexity" evidence="1">
    <location>
        <begin position="173"/>
        <end position="183"/>
    </location>
</feature>
<evidence type="ECO:0000313" key="3">
    <source>
        <dbReference type="Proteomes" id="UP000479000"/>
    </source>
</evidence>
<dbReference type="EMBL" id="CADCXU010015111">
    <property type="protein sequence ID" value="CAB0004593.1"/>
    <property type="molecule type" value="Genomic_DNA"/>
</dbReference>
<accession>A0A6H5GMD5</accession>
<keyword evidence="3" id="KW-1185">Reference proteome</keyword>
<proteinExistence type="predicted"/>
<evidence type="ECO:0000313" key="2">
    <source>
        <dbReference type="EMBL" id="CAB0004593.1"/>
    </source>
</evidence>
<feature type="non-terminal residue" evidence="2">
    <location>
        <position position="1"/>
    </location>
</feature>
<organism evidence="2 3">
    <name type="scientific">Nesidiocoris tenuis</name>
    <dbReference type="NCBI Taxonomy" id="355587"/>
    <lineage>
        <taxon>Eukaryota</taxon>
        <taxon>Metazoa</taxon>
        <taxon>Ecdysozoa</taxon>
        <taxon>Arthropoda</taxon>
        <taxon>Hexapoda</taxon>
        <taxon>Insecta</taxon>
        <taxon>Pterygota</taxon>
        <taxon>Neoptera</taxon>
        <taxon>Paraneoptera</taxon>
        <taxon>Hemiptera</taxon>
        <taxon>Heteroptera</taxon>
        <taxon>Panheteroptera</taxon>
        <taxon>Cimicomorpha</taxon>
        <taxon>Miridae</taxon>
        <taxon>Dicyphina</taxon>
        <taxon>Nesidiocoris</taxon>
    </lineage>
</organism>
<name>A0A6H5GMD5_9HEMI</name>
<protein>
    <submittedName>
        <fullName evidence="2">Uncharacterized protein</fullName>
    </submittedName>
</protein>
<gene>
    <name evidence="2" type="ORF">NTEN_LOCUS10070</name>
</gene>
<sequence length="332" mass="37402">FCENKSVEIVEVSTKQHLSRGSKPFIKTREASDIFIVAVPSLSEKTSDANKNIGAEQSCPPTNFFSNKYRIGTSFCFEAGPGNFRPTYRTMRHPPTCPYKRERMQPWFAKRRVIRNHGSCGNVKTELRYLSRNRAETLVIVSKTELPNLIILNHPTLNRHELFTSWIYSSSSRTTDLSQSDGSDSGDDNLNEGLLNEGNALLTNFSADKTSSARNIQRQFPPLLETGPPANGCLSVYSNKRCASYLQASPDKSRFKRTDKPALNLMTVSPSGSQRLLMSLLPKKRCHNSGTRQKIDESAPISWISLEQQNRDYWLRPSAPPGERKNNSDRPT</sequence>